<feature type="region of interest" description="Disordered" evidence="3">
    <location>
        <begin position="667"/>
        <end position="712"/>
    </location>
</feature>
<evidence type="ECO:0000313" key="5">
    <source>
        <dbReference type="EMBL" id="TNY23555.1"/>
    </source>
</evidence>
<comment type="caution">
    <text evidence="5">The sequence shown here is derived from an EMBL/GenBank/DDBJ whole genome shotgun (WGS) entry which is preliminary data.</text>
</comment>
<dbReference type="GO" id="GO:0003677">
    <property type="term" value="F:DNA binding"/>
    <property type="evidence" value="ECO:0007669"/>
    <property type="project" value="InterPro"/>
</dbReference>
<dbReference type="AlphaFoldDB" id="A0A5C5G3M9"/>
<feature type="region of interest" description="Disordered" evidence="3">
    <location>
        <begin position="177"/>
        <end position="200"/>
    </location>
</feature>
<dbReference type="CDD" id="cd12148">
    <property type="entry name" value="fungal_TF_MHR"/>
    <property type="match status" value="1"/>
</dbReference>
<accession>A0A5C5G3M9</accession>
<dbReference type="OrthoDB" id="424974at2759"/>
<feature type="compositionally biased region" description="Low complexity" evidence="3">
    <location>
        <begin position="760"/>
        <end position="783"/>
    </location>
</feature>
<dbReference type="PANTHER" id="PTHR31001:SF56">
    <property type="entry name" value="ZN(2)-C6 FUNGAL-TYPE DOMAIN-CONTAINING PROTEIN"/>
    <property type="match status" value="1"/>
</dbReference>
<sequence>MQDQPRTGDKRGSSAAEGSKVRLSLKLKCDRVFPCTSCRKRDCGDICPVGTAKPPGRAVRIAAEFAALLRRVEDLESTIRDLGAGDRIPPPLNLEEATKRSTAVTKALEALIEQPRERWSQEYEEQPGENDEGGEQEEDAAAVEAVLVGVGSLSIADSGRTRFLGTSAGSAYYYDENAESDDSDHSSLAEEPPASGDGITRFPYVQISGAYSKASELERLRQYLPDEAEGRRLAENYWNYLSFQFTPLEEPVFWEYFTSAYSTSHDPHGPELAAVFIVLSLGSVFDPTAPATPNPNAHRYFVLAHNVLAASRFLAQSTLAGVQTIQLSANYLLNFHDFHQGAETLWPILGMASKMLVSQGLHRDGSSFGLTGLELNRRRRVFYELITLERMQAFISGRPYTIQAAHFDAQMPDDADGYQRQKWRIGNLIADVVDRAFSVATPSYSTILALDQELRDLAKETPAEWRSGALPVDAFISKPSGIPQLPPTPEAQEQEQDLVFRMRAHTLDQMFSQVLFYLHKPAFAQALLKYPDEPLKSPWAASVAAVSLETAVYLLAVAKSWNRLHPVCTRWWHVYFHAFAASVAQASLVIKSPRSMLAPHSWSQLNEAVATFEVAGAGGAPVASFVPRLHVLREKAYLSLQNVISVPLGLGSGRPTEDVGDALAEGTDASRFILGPPTRLERRQRKKTPAGVARSSPSSEGFSPDGASPSAMLARMLGGAPALSAQAPPVAMLPPQQGDVYHPLDSPILPRPPPPPPAAPAHSTQAAAAAYLSAHHHPAQQGAYPPPPPSSSSSSYLPHSAVAPSASAAQQQVPPPTAFSAPQGQAAPLVSQPYYPSQPATSYPPAPSPLFTFASFATDFPLQGLGAGPASGPGAAGAEGLAAAMGTGEQLDGGAGTPGGETWSWLETLGGTGPGGMPSPLDFGRFQ</sequence>
<dbReference type="GO" id="GO:0008270">
    <property type="term" value="F:zinc ion binding"/>
    <property type="evidence" value="ECO:0007669"/>
    <property type="project" value="InterPro"/>
</dbReference>
<reference evidence="5 6" key="1">
    <citation type="submission" date="2019-03" db="EMBL/GenBank/DDBJ databases">
        <title>Rhodosporidium diobovatum UCD-FST 08-225 genome sequencing, assembly, and annotation.</title>
        <authorList>
            <person name="Fakankun I.U."/>
            <person name="Fristensky B."/>
            <person name="Levin D.B."/>
        </authorList>
    </citation>
    <scope>NUCLEOTIDE SEQUENCE [LARGE SCALE GENOMIC DNA]</scope>
    <source>
        <strain evidence="5 6">UCD-FST 08-225</strain>
    </source>
</reference>
<feature type="compositionally biased region" description="Pro residues" evidence="3">
    <location>
        <begin position="749"/>
        <end position="759"/>
    </location>
</feature>
<name>A0A5C5G3M9_9BASI</name>
<keyword evidence="6" id="KW-1185">Reference proteome</keyword>
<evidence type="ECO:0000259" key="4">
    <source>
        <dbReference type="SMART" id="SM00906"/>
    </source>
</evidence>
<dbReference type="Proteomes" id="UP000311382">
    <property type="component" value="Unassembled WGS sequence"/>
</dbReference>
<feature type="compositionally biased region" description="Acidic residues" evidence="3">
    <location>
        <begin position="122"/>
        <end position="138"/>
    </location>
</feature>
<feature type="compositionally biased region" description="Low complexity" evidence="3">
    <location>
        <begin position="791"/>
        <end position="812"/>
    </location>
</feature>
<feature type="region of interest" description="Disordered" evidence="3">
    <location>
        <begin position="115"/>
        <end position="138"/>
    </location>
</feature>
<gene>
    <name evidence="5" type="ORF">DMC30DRAFT_414068</name>
</gene>
<proteinExistence type="predicted"/>
<evidence type="ECO:0000256" key="1">
    <source>
        <dbReference type="ARBA" id="ARBA00004123"/>
    </source>
</evidence>
<feature type="region of interest" description="Disordered" evidence="3">
    <location>
        <begin position="729"/>
        <end position="824"/>
    </location>
</feature>
<dbReference type="GO" id="GO:0006351">
    <property type="term" value="P:DNA-templated transcription"/>
    <property type="evidence" value="ECO:0007669"/>
    <property type="project" value="InterPro"/>
</dbReference>
<evidence type="ECO:0000256" key="2">
    <source>
        <dbReference type="ARBA" id="ARBA00023242"/>
    </source>
</evidence>
<dbReference type="GO" id="GO:0005634">
    <property type="term" value="C:nucleus"/>
    <property type="evidence" value="ECO:0007669"/>
    <property type="project" value="UniProtKB-SubCell"/>
</dbReference>
<dbReference type="STRING" id="5288.A0A5C5G3M9"/>
<dbReference type="InterPro" id="IPR007219">
    <property type="entry name" value="XnlR_reg_dom"/>
</dbReference>
<evidence type="ECO:0000313" key="6">
    <source>
        <dbReference type="Proteomes" id="UP000311382"/>
    </source>
</evidence>
<dbReference type="InterPro" id="IPR050613">
    <property type="entry name" value="Sec_Metabolite_Reg"/>
</dbReference>
<keyword evidence="2" id="KW-0539">Nucleus</keyword>
<organism evidence="5 6">
    <name type="scientific">Rhodotorula diobovata</name>
    <dbReference type="NCBI Taxonomy" id="5288"/>
    <lineage>
        <taxon>Eukaryota</taxon>
        <taxon>Fungi</taxon>
        <taxon>Dikarya</taxon>
        <taxon>Basidiomycota</taxon>
        <taxon>Pucciniomycotina</taxon>
        <taxon>Microbotryomycetes</taxon>
        <taxon>Sporidiobolales</taxon>
        <taxon>Sporidiobolaceae</taxon>
        <taxon>Rhodotorula</taxon>
    </lineage>
</organism>
<protein>
    <recommendedName>
        <fullName evidence="4">Xylanolytic transcriptional activator regulatory domain-containing protein</fullName>
    </recommendedName>
</protein>
<feature type="domain" description="Xylanolytic transcriptional activator regulatory" evidence="4">
    <location>
        <begin position="345"/>
        <end position="418"/>
    </location>
</feature>
<dbReference type="PANTHER" id="PTHR31001">
    <property type="entry name" value="UNCHARACTERIZED TRANSCRIPTIONAL REGULATORY PROTEIN"/>
    <property type="match status" value="1"/>
</dbReference>
<dbReference type="Pfam" id="PF04082">
    <property type="entry name" value="Fungal_trans"/>
    <property type="match status" value="1"/>
</dbReference>
<evidence type="ECO:0000256" key="3">
    <source>
        <dbReference type="SAM" id="MobiDB-lite"/>
    </source>
</evidence>
<feature type="region of interest" description="Disordered" evidence="3">
    <location>
        <begin position="906"/>
        <end position="927"/>
    </location>
</feature>
<dbReference type="EMBL" id="SOZI01000010">
    <property type="protein sequence ID" value="TNY23555.1"/>
    <property type="molecule type" value="Genomic_DNA"/>
</dbReference>
<dbReference type="SMART" id="SM00906">
    <property type="entry name" value="Fungal_trans"/>
    <property type="match status" value="1"/>
</dbReference>
<comment type="subcellular location">
    <subcellularLocation>
        <location evidence="1">Nucleus</location>
    </subcellularLocation>
</comment>